<sequence length="529" mass="60796">MNASVGDHDMPSPSEAAVPHYFVELNEHYLKDFEQFSSLCSLDEYEQLLYLLEEKFVAGRVAIPPGDVIVVLLTLATASSHYKADFVRANDPYNVGRTDIAHRSMRLLSRLVDAVEEFDDRRYMRFELELLRCQLFLFLDSIVPKRPEVTIAKRVRTHGKNQPTDIPFAPDEMPLCVDSLRSASYKYVSVLETKKAVFQNVLLTHVLSQNGGFWNCVAWTLSTMIDKDAVKNYCGETWFPIVTFLFRLYELRHAYYMQYEMTQGISSAAYTKELADSPLVLLFKSLGSNNVHITLCDYLFVNCGKNVGRGEARPVYHSELKLSATYVPFCKPSTEWKLFKSMQLRRRILSCYFKVLADIPKDHRIKPFSEDQSIKYMVRTLLELETVEMFQAFFFTDDLKITMHYLPLLAEHIIVVLLEDCGKAIESTLVTNLGNLDVVIENIEEYLEMRPVDCSNAIGLHKTVFYIDTCTLVLIKYAILLHGTDVLLTGGLDMVLKRFFKEESKLLDTGSLEHDYPRLSPYLKILFNV</sequence>
<organism evidence="1 2">
    <name type="scientific">Eremothecium gossypii (strain ATCC 10895 / CBS 109.51 / FGSC 9923 / NRRL Y-1056)</name>
    <name type="common">Yeast</name>
    <name type="synonym">Ashbya gossypii</name>
    <dbReference type="NCBI Taxonomy" id="284811"/>
    <lineage>
        <taxon>Eukaryota</taxon>
        <taxon>Fungi</taxon>
        <taxon>Dikarya</taxon>
        <taxon>Ascomycota</taxon>
        <taxon>Saccharomycotina</taxon>
        <taxon>Saccharomycetes</taxon>
        <taxon>Saccharomycetales</taxon>
        <taxon>Saccharomycetaceae</taxon>
        <taxon>Eremothecium</taxon>
    </lineage>
</organism>
<evidence type="ECO:0000313" key="1">
    <source>
        <dbReference type="EMBL" id="AAS53004.2"/>
    </source>
</evidence>
<dbReference type="FunCoup" id="Q756F5">
    <property type="interactions" value="55"/>
</dbReference>
<keyword evidence="2" id="KW-1185">Reference proteome</keyword>
<dbReference type="AlphaFoldDB" id="Q756F5"/>
<evidence type="ECO:0000313" key="2">
    <source>
        <dbReference type="Proteomes" id="UP000000591"/>
    </source>
</evidence>
<dbReference type="STRING" id="284811.Q756F5"/>
<dbReference type="OMA" id="LLRCQLF"/>
<dbReference type="HOGENOM" id="CLU_035923_0_0_1"/>
<gene>
    <name evidence="1" type="ORF">AGOS_AER324C</name>
</gene>
<dbReference type="EMBL" id="AE016818">
    <property type="protein sequence ID" value="AAS53004.2"/>
    <property type="molecule type" value="Genomic_DNA"/>
</dbReference>
<dbReference type="Proteomes" id="UP000000591">
    <property type="component" value="Chromosome V"/>
</dbReference>
<reference evidence="2" key="2">
    <citation type="journal article" date="2013" name="G3 (Bethesda)">
        <title>Genomes of Ashbya fungi isolated from insects reveal four mating-type loci, numerous translocations, lack of transposons, and distinct gene duplications.</title>
        <authorList>
            <person name="Dietrich F.S."/>
            <person name="Voegeli S."/>
            <person name="Kuo S."/>
            <person name="Philippsen P."/>
        </authorList>
    </citation>
    <scope>GENOME REANNOTATION</scope>
    <source>
        <strain evidence="2">ATCC 10895 / CBS 109.51 / FGSC 9923 / NRRL Y-1056</strain>
    </source>
</reference>
<name>Q756F5_EREGS</name>
<dbReference type="KEGG" id="ago:AGOS_AER324C"/>
<reference evidence="1 2" key="1">
    <citation type="journal article" date="2004" name="Science">
        <title>The Ashbya gossypii genome as a tool for mapping the ancient Saccharomyces cerevisiae genome.</title>
        <authorList>
            <person name="Dietrich F.S."/>
            <person name="Voegeli S."/>
            <person name="Brachat S."/>
            <person name="Lerch A."/>
            <person name="Gates K."/>
            <person name="Steiner S."/>
            <person name="Mohr C."/>
            <person name="Pohlmann R."/>
            <person name="Luedi P."/>
            <person name="Choi S."/>
            <person name="Wing R.A."/>
            <person name="Flavier A."/>
            <person name="Gaffney T.D."/>
            <person name="Philippsen P."/>
        </authorList>
    </citation>
    <scope>NUCLEOTIDE SEQUENCE [LARGE SCALE GENOMIC DNA]</scope>
    <source>
        <strain evidence="2">ATCC 10895 / CBS 109.51 / FGSC 9923 / NRRL Y-1056</strain>
    </source>
</reference>
<dbReference type="OrthoDB" id="4050598at2759"/>
<protein>
    <submittedName>
        <fullName evidence="1">AER324Cp</fullName>
    </submittedName>
</protein>
<dbReference type="RefSeq" id="NP_985180.2">
    <property type="nucleotide sequence ID" value="NM_210534.2"/>
</dbReference>
<accession>Q756F5</accession>
<proteinExistence type="predicted"/>
<dbReference type="eggNOG" id="ENOG502QU63">
    <property type="taxonomic scope" value="Eukaryota"/>
</dbReference>
<dbReference type="Pfam" id="PF08691">
    <property type="entry name" value="Nse5"/>
    <property type="match status" value="1"/>
</dbReference>
<dbReference type="InterPro" id="IPR014803">
    <property type="entry name" value="DNA_repair_Nse5/Nse6"/>
</dbReference>
<dbReference type="GeneID" id="4621393"/>
<dbReference type="InParanoid" id="Q756F5"/>